<reference evidence="1 2" key="1">
    <citation type="journal article" date="2004" name="Nature">
        <title>Genome evolution in yeasts.</title>
        <authorList>
            <consortium name="Genolevures"/>
            <person name="Dujon B."/>
            <person name="Sherman D."/>
            <person name="Fischer G."/>
            <person name="Durrens P."/>
            <person name="Casaregola S."/>
            <person name="Lafontaine I."/>
            <person name="de Montigny J."/>
            <person name="Marck C."/>
            <person name="Neuveglise C."/>
            <person name="Talla E."/>
            <person name="Goffard N."/>
            <person name="Frangeul L."/>
            <person name="Aigle M."/>
            <person name="Anthouard V."/>
            <person name="Babour A."/>
            <person name="Barbe V."/>
            <person name="Barnay S."/>
            <person name="Blanchin S."/>
            <person name="Beckerich J.M."/>
            <person name="Beyne E."/>
            <person name="Bleykasten C."/>
            <person name="Boisrame A."/>
            <person name="Boyer J."/>
            <person name="Cattolico L."/>
            <person name="Confanioleri F."/>
            <person name="de Daruvar A."/>
            <person name="Despons L."/>
            <person name="Fabre E."/>
            <person name="Fairhead C."/>
            <person name="Ferry-Dumazet H."/>
            <person name="Groppi A."/>
            <person name="Hantraye F."/>
            <person name="Hennequin C."/>
            <person name="Jauniaux N."/>
            <person name="Joyet P."/>
            <person name="Kachouri R."/>
            <person name="Kerrest A."/>
            <person name="Koszul R."/>
            <person name="Lemaire M."/>
            <person name="Lesur I."/>
            <person name="Ma L."/>
            <person name="Muller H."/>
            <person name="Nicaud J.M."/>
            <person name="Nikolski M."/>
            <person name="Oztas S."/>
            <person name="Ozier-Kalogeropoulos O."/>
            <person name="Pellenz S."/>
            <person name="Potier S."/>
            <person name="Richard G.F."/>
            <person name="Straub M.L."/>
            <person name="Suleau A."/>
            <person name="Swennene D."/>
            <person name="Tekaia F."/>
            <person name="Wesolowski-Louvel M."/>
            <person name="Westhof E."/>
            <person name="Wirth B."/>
            <person name="Zeniou-Meyer M."/>
            <person name="Zivanovic I."/>
            <person name="Bolotin-Fukuhara M."/>
            <person name="Thierry A."/>
            <person name="Bouchier C."/>
            <person name="Caudron B."/>
            <person name="Scarpelli C."/>
            <person name="Gaillardin C."/>
            <person name="Weissenbach J."/>
            <person name="Wincker P."/>
            <person name="Souciet J.L."/>
        </authorList>
    </citation>
    <scope>NUCLEOTIDE SEQUENCE [LARGE SCALE GENOMIC DNA]</scope>
    <source>
        <strain evidence="2">ATCC 36239 / CBS 767 / BCRC 21394 / JCM 1990 / NBRC 0083 / IGC 2968</strain>
    </source>
</reference>
<evidence type="ECO:0000313" key="1">
    <source>
        <dbReference type="EMBL" id="CAG84800.1"/>
    </source>
</evidence>
<dbReference type="InParanoid" id="Q6BY94"/>
<dbReference type="VEuPathDB" id="FungiDB:DEHA2A11330g"/>
<accession>Q6BY94</accession>
<dbReference type="RefSeq" id="XP_456825.1">
    <property type="nucleotide sequence ID" value="XM_456825.1"/>
</dbReference>
<dbReference type="KEGG" id="dha:DEHA2A11330g"/>
<dbReference type="Proteomes" id="UP000000599">
    <property type="component" value="Chromosome A"/>
</dbReference>
<evidence type="ECO:0000313" key="2">
    <source>
        <dbReference type="Proteomes" id="UP000000599"/>
    </source>
</evidence>
<dbReference type="HOGENOM" id="CLU_2922589_0_0_1"/>
<dbReference type="EMBL" id="CR382133">
    <property type="protein sequence ID" value="CAG84800.1"/>
    <property type="molecule type" value="Genomic_DNA"/>
</dbReference>
<keyword evidence="2" id="KW-1185">Reference proteome</keyword>
<dbReference type="AlphaFoldDB" id="Q6BY94"/>
<protein>
    <submittedName>
        <fullName evidence="1">DEHA2A11330p</fullName>
    </submittedName>
</protein>
<gene>
    <name evidence="1" type="ordered locus">DEHA2A11330g</name>
</gene>
<name>Q6BY94_DEBHA</name>
<sequence length="61" mass="7285">MVTTRRLTVRHTPYCFHEKYKINTTGSADFQRTNKENIFQNLPFGSNEWLYKSSAIFKRVI</sequence>
<proteinExistence type="predicted"/>
<dbReference type="GeneID" id="2899532"/>
<organism evidence="1 2">
    <name type="scientific">Debaryomyces hansenii (strain ATCC 36239 / CBS 767 / BCRC 21394 / JCM 1990 / NBRC 0083 / IGC 2968)</name>
    <name type="common">Yeast</name>
    <name type="synonym">Torulaspora hansenii</name>
    <dbReference type="NCBI Taxonomy" id="284592"/>
    <lineage>
        <taxon>Eukaryota</taxon>
        <taxon>Fungi</taxon>
        <taxon>Dikarya</taxon>
        <taxon>Ascomycota</taxon>
        <taxon>Saccharomycotina</taxon>
        <taxon>Pichiomycetes</taxon>
        <taxon>Debaryomycetaceae</taxon>
        <taxon>Debaryomyces</taxon>
    </lineage>
</organism>